<proteinExistence type="predicted"/>
<sequence>MPNSSLENIIFTVKEMSEKHNFTKKNLIFIICYESDYCNNLNSIYEVHKKLFPHKCFYLYLNKDMEFIFRF</sequence>
<protein>
    <submittedName>
        <fullName evidence="1">Uncharacterized protein</fullName>
    </submittedName>
</protein>
<organism evidence="1 2">
    <name type="scientific">Brachionus plicatilis</name>
    <name type="common">Marine rotifer</name>
    <name type="synonym">Brachionus muelleri</name>
    <dbReference type="NCBI Taxonomy" id="10195"/>
    <lineage>
        <taxon>Eukaryota</taxon>
        <taxon>Metazoa</taxon>
        <taxon>Spiralia</taxon>
        <taxon>Gnathifera</taxon>
        <taxon>Rotifera</taxon>
        <taxon>Eurotatoria</taxon>
        <taxon>Monogononta</taxon>
        <taxon>Pseudotrocha</taxon>
        <taxon>Ploima</taxon>
        <taxon>Brachionidae</taxon>
        <taxon>Brachionus</taxon>
    </lineage>
</organism>
<reference evidence="1 2" key="1">
    <citation type="journal article" date="2018" name="Sci. Rep.">
        <title>Genomic signatures of local adaptation to the degree of environmental predictability in rotifers.</title>
        <authorList>
            <person name="Franch-Gras L."/>
            <person name="Hahn C."/>
            <person name="Garcia-Roger E.M."/>
            <person name="Carmona M.J."/>
            <person name="Serra M."/>
            <person name="Gomez A."/>
        </authorList>
    </citation>
    <scope>NUCLEOTIDE SEQUENCE [LARGE SCALE GENOMIC DNA]</scope>
    <source>
        <strain evidence="1">HYR1</strain>
    </source>
</reference>
<accession>A0A3M7S1E4</accession>
<dbReference type="AlphaFoldDB" id="A0A3M7S1E4"/>
<gene>
    <name evidence="1" type="ORF">BpHYR1_004934</name>
</gene>
<dbReference type="EMBL" id="REGN01002222">
    <property type="protein sequence ID" value="RNA29455.1"/>
    <property type="molecule type" value="Genomic_DNA"/>
</dbReference>
<evidence type="ECO:0000313" key="2">
    <source>
        <dbReference type="Proteomes" id="UP000276133"/>
    </source>
</evidence>
<evidence type="ECO:0000313" key="1">
    <source>
        <dbReference type="EMBL" id="RNA29455.1"/>
    </source>
</evidence>
<dbReference type="Proteomes" id="UP000276133">
    <property type="component" value="Unassembled WGS sequence"/>
</dbReference>
<name>A0A3M7S1E4_BRAPC</name>
<keyword evidence="2" id="KW-1185">Reference proteome</keyword>
<comment type="caution">
    <text evidence="1">The sequence shown here is derived from an EMBL/GenBank/DDBJ whole genome shotgun (WGS) entry which is preliminary data.</text>
</comment>